<dbReference type="CDD" id="cd03025">
    <property type="entry name" value="DsbA_FrnE_like"/>
    <property type="match status" value="1"/>
</dbReference>
<dbReference type="OrthoDB" id="9813770at2"/>
<dbReference type="InterPro" id="IPR036249">
    <property type="entry name" value="Thioredoxin-like_sf"/>
</dbReference>
<dbReference type="Gene3D" id="3.40.30.10">
    <property type="entry name" value="Glutaredoxin"/>
    <property type="match status" value="1"/>
</dbReference>
<dbReference type="Proteomes" id="UP000297720">
    <property type="component" value="Unassembled WGS sequence"/>
</dbReference>
<accession>A0A5F0KD28</accession>
<name>A0A5F0KD28_9GAMM</name>
<keyword evidence="3" id="KW-1185">Reference proteome</keyword>
<evidence type="ECO:0000313" key="2">
    <source>
        <dbReference type="EMBL" id="TFF82003.1"/>
    </source>
</evidence>
<organism evidence="2 4">
    <name type="scientific">Aeromonas taiwanensis</name>
    <dbReference type="NCBI Taxonomy" id="633417"/>
    <lineage>
        <taxon>Bacteria</taxon>
        <taxon>Pseudomonadati</taxon>
        <taxon>Pseudomonadota</taxon>
        <taxon>Gammaproteobacteria</taxon>
        <taxon>Aeromonadales</taxon>
        <taxon>Aeromonadaceae</taxon>
        <taxon>Aeromonas</taxon>
    </lineage>
</organism>
<evidence type="ECO:0000313" key="1">
    <source>
        <dbReference type="EMBL" id="TFF77565.1"/>
    </source>
</evidence>
<dbReference type="AlphaFoldDB" id="A0A5F0KD28"/>
<reference evidence="2 4" key="1">
    <citation type="submission" date="2018-06" db="EMBL/GenBank/DDBJ databases">
        <title>Occurrence of a novel blaKPC-2- and qnrS2- harbouring IncP6 plasmid from Aeromonas taiwanensis isolates recovered from the river sediments.</title>
        <authorList>
            <person name="Zheng B."/>
            <person name="Yu X."/>
            <person name="Xiao Y."/>
        </authorList>
    </citation>
    <scope>NUCLEOTIDE SEQUENCE [LARGE SCALE GENOMIC DNA]</scope>
    <source>
        <strain evidence="1 3">1713</strain>
        <strain evidence="2 4">198</strain>
    </source>
</reference>
<dbReference type="Proteomes" id="UP000297914">
    <property type="component" value="Unassembled WGS sequence"/>
</dbReference>
<dbReference type="RefSeq" id="WP_134695413.1">
    <property type="nucleotide sequence ID" value="NZ_QORJ01000006.1"/>
</dbReference>
<protein>
    <submittedName>
        <fullName evidence="2">DsbA family protein</fullName>
    </submittedName>
</protein>
<dbReference type="SUPFAM" id="SSF52833">
    <property type="entry name" value="Thioredoxin-like"/>
    <property type="match status" value="1"/>
</dbReference>
<evidence type="ECO:0000313" key="4">
    <source>
        <dbReference type="Proteomes" id="UP000297914"/>
    </source>
</evidence>
<sequence>MNDTTLHYVYDPLCGWCYGAAPLLQAAAGIPDLRVALHAGGLWLGARRQRMGQALRDYVRPHDERIHALTGQPFGKPYFDELLLDESRLLDSEPPIRAVLAVSELGGDGLTLLHRIQETHYWDGEWVGSPTRLAALALEQGVTPEAFALAFGRVDLSGHLATSQAWLQRLGGQGFPTLGLMRGGSLLPVSVSTFLGEPTAFVDHLASLMAG</sequence>
<dbReference type="EMBL" id="QORL01000011">
    <property type="protein sequence ID" value="TFF77565.1"/>
    <property type="molecule type" value="Genomic_DNA"/>
</dbReference>
<comment type="caution">
    <text evidence="2">The sequence shown here is derived from an EMBL/GenBank/DDBJ whole genome shotgun (WGS) entry which is preliminary data.</text>
</comment>
<proteinExistence type="predicted"/>
<dbReference type="EMBL" id="QORK01000011">
    <property type="protein sequence ID" value="TFF82003.1"/>
    <property type="molecule type" value="Genomic_DNA"/>
</dbReference>
<evidence type="ECO:0000313" key="3">
    <source>
        <dbReference type="Proteomes" id="UP000297720"/>
    </source>
</evidence>
<gene>
    <name evidence="1" type="ORF">DRM93_07980</name>
    <name evidence="2" type="ORF">DRM94_07980</name>
</gene>